<dbReference type="EMBL" id="CP064787">
    <property type="protein sequence ID" value="QSG06084.1"/>
    <property type="molecule type" value="Genomic_DNA"/>
</dbReference>
<dbReference type="InterPro" id="IPR058677">
    <property type="entry name" value="ORF4_N"/>
</dbReference>
<dbReference type="AlphaFoldDB" id="A0A897N073"/>
<gene>
    <name evidence="3" type="ORF">HSR121_1749</name>
</gene>
<feature type="region of interest" description="Disordered" evidence="1">
    <location>
        <begin position="514"/>
        <end position="536"/>
    </location>
</feature>
<evidence type="ECO:0000256" key="1">
    <source>
        <dbReference type="SAM" id="MobiDB-lite"/>
    </source>
</evidence>
<dbReference type="PROSITE" id="PS51318">
    <property type="entry name" value="TAT"/>
    <property type="match status" value="1"/>
</dbReference>
<protein>
    <recommendedName>
        <fullName evidence="2">Envelope protein N-terminal domain-containing protein</fullName>
    </recommendedName>
</protein>
<dbReference type="Pfam" id="PF26255">
    <property type="entry name" value="Viral_env_HRPV"/>
    <property type="match status" value="1"/>
</dbReference>
<dbReference type="InterPro" id="IPR006311">
    <property type="entry name" value="TAT_signal"/>
</dbReference>
<evidence type="ECO:0000313" key="3">
    <source>
        <dbReference type="EMBL" id="QSG06084.1"/>
    </source>
</evidence>
<accession>A0A897N073</accession>
<dbReference type="RefSeq" id="WP_229112477.1">
    <property type="nucleotide sequence ID" value="NZ_CP064787.1"/>
</dbReference>
<reference evidence="3" key="1">
    <citation type="submission" date="2020-11" db="EMBL/GenBank/DDBJ databases">
        <title>Carbohydrate-dependent, anaerobic sulfur respiration: A novel catabolism in halophilic archaea.</title>
        <authorList>
            <person name="Sorokin D.Y."/>
            <person name="Messina E."/>
            <person name="Smedile F."/>
            <person name="La Cono V."/>
            <person name="Hallsworth J.E."/>
            <person name="Yakimov M.M."/>
        </authorList>
    </citation>
    <scope>NUCLEOTIDE SEQUENCE</scope>
    <source>
        <strain evidence="3">HSR12-1</strain>
    </source>
</reference>
<dbReference type="GeneID" id="68855338"/>
<name>A0A897N073_9EURY</name>
<sequence length="601" mass="64042">MSTQDPTLSRRTLLKTGAGAVAGGTLATGLGTDRSLVGESDALLPALAVGGGAALVAAGTGWVLRDQEVIGKDDPPEGLTPETLKQQVYSAAKKRKSVNASTFVDNQNILNYLPEAAFSEAKTAALEALNDQKTQSEVQAAGEDAANAHFTTIEKNLLDSWSEASREFGNMVATINTHTDVTRENLIKVPIIDYDSADATIERDDHITTTQTVSLRDGTSYEITSPAVDSKVSESVNHTTYETVITWNPTQIVADTTDGYKPVDWETHVEVTHDSTMSYLKYDDWNAVWSDMQSTFDQVLSDLSLWVDNIYGQVQSGAIDTSQVISGVDLANMTDDSVPQAVADLAALNIPADLDNQATVELDDGTIMAGFLAFTDSAATDGLAPGDSLDPSAVSGDVYMAHDLAEWSVPWTDWDSNKGIDGGLLHLTADPTVVDGQPVNDPSVLIYTVATTDGESAAVPASDFSQTTNSSGTTVWEIDLSSKLDNAITSVESITVTLDMQSQYATTQINQPFTVTETQSGDPVEPGQSREPQDDTNYITQDEWDELLKQQEVLIDKYEEAKAGGGAGGFSLPSFSQVPENAWMWLVGGIAALAGINAATS</sequence>
<evidence type="ECO:0000259" key="2">
    <source>
        <dbReference type="Pfam" id="PF26255"/>
    </source>
</evidence>
<dbReference type="Proteomes" id="UP000663525">
    <property type="component" value="Chromosome"/>
</dbReference>
<evidence type="ECO:0000313" key="4">
    <source>
        <dbReference type="Proteomes" id="UP000663525"/>
    </source>
</evidence>
<proteinExistence type="predicted"/>
<organism evidence="3 4">
    <name type="scientific">Halapricum desulfuricans</name>
    <dbReference type="NCBI Taxonomy" id="2841257"/>
    <lineage>
        <taxon>Archaea</taxon>
        <taxon>Methanobacteriati</taxon>
        <taxon>Methanobacteriota</taxon>
        <taxon>Stenosarchaea group</taxon>
        <taxon>Halobacteria</taxon>
        <taxon>Halobacteriales</taxon>
        <taxon>Haloarculaceae</taxon>
        <taxon>Halapricum</taxon>
    </lineage>
</organism>
<feature type="domain" description="Envelope protein N-terminal" evidence="2">
    <location>
        <begin position="68"/>
        <end position="349"/>
    </location>
</feature>